<keyword evidence="3" id="KW-0805">Transcription regulation</keyword>
<dbReference type="Proteomes" id="UP000267798">
    <property type="component" value="Unassembled WGS sequence"/>
</dbReference>
<dbReference type="Pfam" id="PF00359">
    <property type="entry name" value="PTS_EIIA_2"/>
    <property type="match status" value="1"/>
</dbReference>
<accession>A0A3A6PAZ9</accession>
<dbReference type="PANTHER" id="PTHR30185">
    <property type="entry name" value="CRYPTIC BETA-GLUCOSIDE BGL OPERON ANTITERMINATOR"/>
    <property type="match status" value="1"/>
</dbReference>
<dbReference type="PROSITE" id="PS51372">
    <property type="entry name" value="PRD_2"/>
    <property type="match status" value="1"/>
</dbReference>
<evidence type="ECO:0000259" key="7">
    <source>
        <dbReference type="PROSITE" id="PS51099"/>
    </source>
</evidence>
<dbReference type="InterPro" id="IPR002178">
    <property type="entry name" value="PTS_EIIA_type-2_dom"/>
</dbReference>
<dbReference type="InterPro" id="IPR011608">
    <property type="entry name" value="PRD"/>
</dbReference>
<dbReference type="PANTHER" id="PTHR30185:SF18">
    <property type="entry name" value="TRANSCRIPTIONAL REGULATOR MTLR"/>
    <property type="match status" value="1"/>
</dbReference>
<dbReference type="InterPro" id="IPR016152">
    <property type="entry name" value="PTrfase/Anion_transptr"/>
</dbReference>
<dbReference type="PROSITE" id="PS51099">
    <property type="entry name" value="PTS_EIIB_TYPE_2"/>
    <property type="match status" value="1"/>
</dbReference>
<evidence type="ECO:0000256" key="3">
    <source>
        <dbReference type="ARBA" id="ARBA00023015"/>
    </source>
</evidence>
<evidence type="ECO:0000259" key="6">
    <source>
        <dbReference type="PROSITE" id="PS51094"/>
    </source>
</evidence>
<feature type="domain" description="PTS EIIB type-2" evidence="7">
    <location>
        <begin position="426"/>
        <end position="515"/>
    </location>
</feature>
<dbReference type="Gene3D" id="1.10.10.10">
    <property type="entry name" value="Winged helix-like DNA-binding domain superfamily/Winged helix DNA-binding domain"/>
    <property type="match status" value="1"/>
</dbReference>
<dbReference type="Gene3D" id="1.10.1790.10">
    <property type="entry name" value="PRD domain"/>
    <property type="match status" value="1"/>
</dbReference>
<keyword evidence="2" id="KW-0677">Repeat</keyword>
<comment type="caution">
    <text evidence="9">The sequence shown here is derived from an EMBL/GenBank/DDBJ whole genome shotgun (WGS) entry which is preliminary data.</text>
</comment>
<dbReference type="EMBL" id="QXQB01000005">
    <property type="protein sequence ID" value="RJX37537.1"/>
    <property type="molecule type" value="Genomic_DNA"/>
</dbReference>
<dbReference type="GO" id="GO:0009401">
    <property type="term" value="P:phosphoenolpyruvate-dependent sugar phosphotransferase system"/>
    <property type="evidence" value="ECO:0007669"/>
    <property type="project" value="InterPro"/>
</dbReference>
<dbReference type="InterPro" id="IPR036388">
    <property type="entry name" value="WH-like_DNA-bd_sf"/>
</dbReference>
<feature type="domain" description="PRD" evidence="8">
    <location>
        <begin position="317"/>
        <end position="422"/>
    </location>
</feature>
<keyword evidence="4" id="KW-0010">Activator</keyword>
<sequence>MNARVTLIFRKGGRRTMKVSNRQRKILELLLSRQDEMTAEQLGQMIGISSRTVHRELQILDPVLAGYDLALVRKSGSGIRLMGDQRSLGQFQEQLRRSDTETYSPEERKVLILCHLLSNDEPIKLFSLASEVQAAIPTVSRDLEELESSLASSGLALVRRRGYGIEITGEESDRRNFIVKLAEEYIDDFLGALSRKEIWPTTHELLKLVGHDALFSVERTLWQLDENWVRRLREADYNRLLVRLSVAFIRIQKGDLISSTSRMSSVILSEESKQKLNALASSLGIDELPDEELIYMQSLLDQAKEKERRSASALLEQYGLGLAERAISLIRLMEEESGTPFHKDRTLLEGLISHLGHALERLQQGETIRNPLLAQIKNDYESLLESTIGSAAKAWPDIVIPEEEAGYLAMHFGAAIERWKLVPRQVRALLVCTSGIGSSKLLAVRIVKEVPQVDLLGHYSWYEASRMPSEKYDLIISTVDLPIEPDRYIKLSPLLTKDEAERLRGHIRELSFTPEIAAHEEQQQDAWQRLNLLNRYAMETVMILETFHVYELDSGRSPRLEQLLKDALPIMLQDHGQEHANAIADLLIQREQQGSVFIPDTSLAMFHTRSELVAKPMISLFRLHEPLLLNDQEGQIATQFLIMLAPAGLNRIGLELLSEISAMLLQSEMNQLLIEGESEKIRSFMSRQLEIYMKSKLEWREST</sequence>
<dbReference type="CDD" id="cd05568">
    <property type="entry name" value="PTS_IIB_bgl_like"/>
    <property type="match status" value="1"/>
</dbReference>
<evidence type="ECO:0000313" key="10">
    <source>
        <dbReference type="Proteomes" id="UP000267798"/>
    </source>
</evidence>
<dbReference type="Pfam" id="PF08279">
    <property type="entry name" value="HTH_11"/>
    <property type="match status" value="1"/>
</dbReference>
<dbReference type="InterPro" id="IPR007737">
    <property type="entry name" value="Mga_HTH"/>
</dbReference>
<evidence type="ECO:0000256" key="5">
    <source>
        <dbReference type="ARBA" id="ARBA00023163"/>
    </source>
</evidence>
<evidence type="ECO:0000313" key="9">
    <source>
        <dbReference type="EMBL" id="RJX37537.1"/>
    </source>
</evidence>
<dbReference type="PROSITE" id="PS51094">
    <property type="entry name" value="PTS_EIIA_TYPE_2"/>
    <property type="match status" value="1"/>
</dbReference>
<feature type="domain" description="PTS EIIA type-2" evidence="6">
    <location>
        <begin position="542"/>
        <end position="688"/>
    </location>
</feature>
<dbReference type="Gene3D" id="3.40.50.2300">
    <property type="match status" value="1"/>
</dbReference>
<proteinExistence type="predicted"/>
<dbReference type="InterPro" id="IPR036390">
    <property type="entry name" value="WH_DNA-bd_sf"/>
</dbReference>
<keyword evidence="5" id="KW-0804">Transcription</keyword>
<dbReference type="AlphaFoldDB" id="A0A3A6PAZ9"/>
<name>A0A3A6PAZ9_9BACL</name>
<keyword evidence="1" id="KW-0808">Transferase</keyword>
<protein>
    <submittedName>
        <fullName evidence="9">PRD domain-containing protein</fullName>
    </submittedName>
</protein>
<evidence type="ECO:0000256" key="4">
    <source>
        <dbReference type="ARBA" id="ARBA00023159"/>
    </source>
</evidence>
<dbReference type="InterPro" id="IPR036095">
    <property type="entry name" value="PTS_EIIB-like_sf"/>
</dbReference>
<dbReference type="InterPro" id="IPR036634">
    <property type="entry name" value="PRD_sf"/>
</dbReference>
<evidence type="ECO:0000259" key="8">
    <source>
        <dbReference type="PROSITE" id="PS51372"/>
    </source>
</evidence>
<dbReference type="InterPro" id="IPR013196">
    <property type="entry name" value="HTH_11"/>
</dbReference>
<organism evidence="9 10">
    <name type="scientific">Paenibacillus pinisoli</name>
    <dbReference type="NCBI Taxonomy" id="1276110"/>
    <lineage>
        <taxon>Bacteria</taxon>
        <taxon>Bacillati</taxon>
        <taxon>Bacillota</taxon>
        <taxon>Bacilli</taxon>
        <taxon>Bacillales</taxon>
        <taxon>Paenibacillaceae</taxon>
        <taxon>Paenibacillus</taxon>
    </lineage>
</organism>
<dbReference type="Pfam" id="PF05043">
    <property type="entry name" value="Mga"/>
    <property type="match status" value="1"/>
</dbReference>
<dbReference type="SUPFAM" id="SSF52794">
    <property type="entry name" value="PTS system IIB component-like"/>
    <property type="match status" value="1"/>
</dbReference>
<dbReference type="SUPFAM" id="SSF55804">
    <property type="entry name" value="Phoshotransferase/anion transport protein"/>
    <property type="match status" value="1"/>
</dbReference>
<evidence type="ECO:0000256" key="1">
    <source>
        <dbReference type="ARBA" id="ARBA00022679"/>
    </source>
</evidence>
<dbReference type="OrthoDB" id="9776005at2"/>
<dbReference type="GO" id="GO:0008982">
    <property type="term" value="F:protein-N(PI)-phosphohistidine-sugar phosphotransferase activity"/>
    <property type="evidence" value="ECO:0007669"/>
    <property type="project" value="InterPro"/>
</dbReference>
<dbReference type="GO" id="GO:0006355">
    <property type="term" value="P:regulation of DNA-templated transcription"/>
    <property type="evidence" value="ECO:0007669"/>
    <property type="project" value="InterPro"/>
</dbReference>
<keyword evidence="10" id="KW-1185">Reference proteome</keyword>
<evidence type="ECO:0000256" key="2">
    <source>
        <dbReference type="ARBA" id="ARBA00022737"/>
    </source>
</evidence>
<dbReference type="SUPFAM" id="SSF46785">
    <property type="entry name" value="Winged helix' DNA-binding domain"/>
    <property type="match status" value="2"/>
</dbReference>
<dbReference type="InterPro" id="IPR050661">
    <property type="entry name" value="BglG_antiterminators"/>
</dbReference>
<dbReference type="InterPro" id="IPR013011">
    <property type="entry name" value="PTS_EIIB_2"/>
</dbReference>
<gene>
    <name evidence="9" type="ORF">D3P09_21380</name>
</gene>
<reference evidence="9 10" key="1">
    <citation type="submission" date="2018-09" db="EMBL/GenBank/DDBJ databases">
        <title>Paenibacillus aracenensis nov. sp. isolated from a cave in southern Spain.</title>
        <authorList>
            <person name="Jurado V."/>
            <person name="Gutierrez-Patricio S."/>
            <person name="Gonzalez-Pimentel J.L."/>
            <person name="Miller A.Z."/>
            <person name="Laiz L."/>
            <person name="Saiz-Jimenez C."/>
        </authorList>
    </citation>
    <scope>NUCLEOTIDE SEQUENCE [LARGE SCALE GENOMIC DNA]</scope>
    <source>
        <strain evidence="9 10">JCM 19203</strain>
    </source>
</reference>
<dbReference type="SUPFAM" id="SSF63520">
    <property type="entry name" value="PTS-regulatory domain, PRD"/>
    <property type="match status" value="1"/>
</dbReference>
<dbReference type="Gene3D" id="3.40.930.10">
    <property type="entry name" value="Mannitol-specific EII, Chain A"/>
    <property type="match status" value="1"/>
</dbReference>
<dbReference type="Pfam" id="PF00874">
    <property type="entry name" value="PRD"/>
    <property type="match status" value="1"/>
</dbReference>